<organism evidence="1">
    <name type="scientific">freshwater metagenome</name>
    <dbReference type="NCBI Taxonomy" id="449393"/>
    <lineage>
        <taxon>unclassified sequences</taxon>
        <taxon>metagenomes</taxon>
        <taxon>ecological metagenomes</taxon>
    </lineage>
</organism>
<accession>A0A6J7RDR4</accession>
<reference evidence="1" key="1">
    <citation type="submission" date="2020-05" db="EMBL/GenBank/DDBJ databases">
        <authorList>
            <person name="Chiriac C."/>
            <person name="Salcher M."/>
            <person name="Ghai R."/>
            <person name="Kavagutti S V."/>
        </authorList>
    </citation>
    <scope>NUCLEOTIDE SEQUENCE</scope>
</reference>
<gene>
    <name evidence="1" type="ORF">UFOPK3992_02062</name>
</gene>
<protein>
    <submittedName>
        <fullName evidence="1">Unannotated protein</fullName>
    </submittedName>
</protein>
<name>A0A6J7RDR4_9ZZZZ</name>
<dbReference type="EMBL" id="CAFBOZ010000388">
    <property type="protein sequence ID" value="CAB5027003.1"/>
    <property type="molecule type" value="Genomic_DNA"/>
</dbReference>
<evidence type="ECO:0000313" key="1">
    <source>
        <dbReference type="EMBL" id="CAB5027003.1"/>
    </source>
</evidence>
<proteinExistence type="predicted"/>
<sequence>MEGVFAVVPEGWVAQVVREAGDVDEVGVAPEGAANLPADLGYLKGVGEPGARKIELTRGLHLGFGRKPSKPGRVQHARPVAGEGGACGGLGGLDDEALLVDIAVSGGSHCTRGYREGLSPRWPTAAGVCREGSPDSPSWVMNLQCISGISSMRASVVGCHGRHFSRPCAAACR</sequence>
<dbReference type="AlphaFoldDB" id="A0A6J7RDR4"/>